<dbReference type="Pfam" id="PF04724">
    <property type="entry name" value="Glyco_transf_17"/>
    <property type="match status" value="2"/>
</dbReference>
<dbReference type="AlphaFoldDB" id="A0A4Q2DJD8"/>
<organism evidence="2 3">
    <name type="scientific">Candolleomyces aberdarensis</name>
    <dbReference type="NCBI Taxonomy" id="2316362"/>
    <lineage>
        <taxon>Eukaryota</taxon>
        <taxon>Fungi</taxon>
        <taxon>Dikarya</taxon>
        <taxon>Basidiomycota</taxon>
        <taxon>Agaricomycotina</taxon>
        <taxon>Agaricomycetes</taxon>
        <taxon>Agaricomycetidae</taxon>
        <taxon>Agaricales</taxon>
        <taxon>Agaricineae</taxon>
        <taxon>Psathyrellaceae</taxon>
        <taxon>Candolleomyces</taxon>
    </lineage>
</organism>
<keyword evidence="3" id="KW-1185">Reference proteome</keyword>
<sequence>MATFTWRRRPSIILFSVLFTTALVYLIAHNRYQIQNTLSYATRPIWDKDEAPNNIIPHYYSEGLKIDSHACELHGWKQRKDATKVKVLDSVLMSSELDLLEIRLNELDSVVDYFLIVESNATFTGLPKDTFFANNRERFSKFAPKIVYRFLPGYPLEGKQTAWHVEAFTRDNMTALLRSQISKFPSGTRSLVLMSDLDEIIAEHTVRLLRACDFGPSIHLQLRDFMYSFEWYLGLSSWRASARIWQHDTIYSHAKDPKGPETMLADSGWHCSFCFRTIPEYIMKMKGYSHADRIGGRINLLDPRRIQDIICRGRDIFGMLPEAYSYIKFFSQLNLEPSKSAVGLPRPLIIVFSIFFTTALVYLIAHNRYQIQNTLSYATRPIWDKDEAPNNIIPHFDAEGLKIDSHACELHGWKQRKDTTSVKVLDAVLMSSELDLLEIRLNELDSVVDYFLIVESNATFTGLPKDTFFANNRDRFSKFAHKIVYRYLPGYPLKSGQSAWDVEAHTRNTVTDLLRSRISNFPSGTQTLVLMSDLDEIIAEHTVRLLKACDFGTSIHLQLRDYMYRTIPEYIMKMKGYSHADRIGGRINLLEPKRIQDIVCRGRDIFGMLPEAYSYVKFFSQLNLEPSKSAVGLPRYLLEHADKFKFLLPGGCKRES</sequence>
<evidence type="ECO:0000256" key="1">
    <source>
        <dbReference type="SAM" id="Phobius"/>
    </source>
</evidence>
<dbReference type="STRING" id="2316362.A0A4Q2DJD8"/>
<reference evidence="2 3" key="1">
    <citation type="submission" date="2019-01" db="EMBL/GenBank/DDBJ databases">
        <title>Draft genome sequence of Psathyrella aberdarensis IHI B618.</title>
        <authorList>
            <person name="Buettner E."/>
            <person name="Kellner H."/>
        </authorList>
    </citation>
    <scope>NUCLEOTIDE SEQUENCE [LARGE SCALE GENOMIC DNA]</scope>
    <source>
        <strain evidence="2 3">IHI B618</strain>
    </source>
</reference>
<protein>
    <recommendedName>
        <fullName evidence="4">Glycosyltransferase family 17 protein</fullName>
    </recommendedName>
</protein>
<dbReference type="InterPro" id="IPR006813">
    <property type="entry name" value="Glyco_trans_17"/>
</dbReference>
<dbReference type="OrthoDB" id="6474464at2759"/>
<dbReference type="GO" id="GO:0006044">
    <property type="term" value="P:N-acetylglucosamine metabolic process"/>
    <property type="evidence" value="ECO:0007669"/>
    <property type="project" value="TreeGrafter"/>
</dbReference>
<dbReference type="PANTHER" id="PTHR12224:SF0">
    <property type="entry name" value="BETA-1,4-MANNOSYL-GLYCOPROTEIN 4-BETA-N-ACETYLGLUCOSAMINYLTRANSFERASE"/>
    <property type="match status" value="1"/>
</dbReference>
<gene>
    <name evidence="2" type="ORF">EST38_g6633</name>
</gene>
<keyword evidence="1" id="KW-1133">Transmembrane helix</keyword>
<evidence type="ECO:0000313" key="3">
    <source>
        <dbReference type="Proteomes" id="UP000290288"/>
    </source>
</evidence>
<dbReference type="EMBL" id="SDEE01000215">
    <property type="protein sequence ID" value="RXW19221.1"/>
    <property type="molecule type" value="Genomic_DNA"/>
</dbReference>
<dbReference type="Proteomes" id="UP000290288">
    <property type="component" value="Unassembled WGS sequence"/>
</dbReference>
<name>A0A4Q2DJD8_9AGAR</name>
<dbReference type="GO" id="GO:0003830">
    <property type="term" value="F:beta-1,4-mannosylglycoprotein 4-beta-N-acetylglucosaminyltransferase activity"/>
    <property type="evidence" value="ECO:0007669"/>
    <property type="project" value="InterPro"/>
</dbReference>
<dbReference type="PANTHER" id="PTHR12224">
    <property type="entry name" value="BETA-1,4-MANNOSYL-GLYCOPROTEIN BETA-1,4-N-ACETYLGLUCOSAMINYL-TRANSFERASE"/>
    <property type="match status" value="1"/>
</dbReference>
<keyword evidence="1" id="KW-0812">Transmembrane</keyword>
<dbReference type="GO" id="GO:0016020">
    <property type="term" value="C:membrane"/>
    <property type="evidence" value="ECO:0007669"/>
    <property type="project" value="InterPro"/>
</dbReference>
<feature type="transmembrane region" description="Helical" evidence="1">
    <location>
        <begin position="347"/>
        <end position="365"/>
    </location>
</feature>
<evidence type="ECO:0008006" key="4">
    <source>
        <dbReference type="Google" id="ProtNLM"/>
    </source>
</evidence>
<comment type="caution">
    <text evidence="2">The sequence shown here is derived from an EMBL/GenBank/DDBJ whole genome shotgun (WGS) entry which is preliminary data.</text>
</comment>
<keyword evidence="1" id="KW-0472">Membrane</keyword>
<evidence type="ECO:0000313" key="2">
    <source>
        <dbReference type="EMBL" id="RXW19221.1"/>
    </source>
</evidence>
<accession>A0A4Q2DJD8</accession>
<feature type="transmembrane region" description="Helical" evidence="1">
    <location>
        <begin position="12"/>
        <end position="28"/>
    </location>
</feature>
<proteinExistence type="predicted"/>